<feature type="binding site" evidence="9">
    <location>
        <position position="374"/>
    </location>
    <ligand>
        <name>Mg(2+)</name>
        <dbReference type="ChEBI" id="CHEBI:18420"/>
    </ligand>
</feature>
<protein>
    <recommendedName>
        <fullName evidence="9">Acetate kinase</fullName>
        <ecNumber evidence="9">2.7.2.1</ecNumber>
    </recommendedName>
    <alternativeName>
        <fullName evidence="9">Acetokinase</fullName>
    </alternativeName>
</protein>
<dbReference type="PANTHER" id="PTHR21060:SF21">
    <property type="entry name" value="ACETATE KINASE"/>
    <property type="match status" value="1"/>
</dbReference>
<comment type="similarity">
    <text evidence="1 9 10">Belongs to the acetokinase family.</text>
</comment>
<keyword evidence="6 9" id="KW-0418">Kinase</keyword>
<evidence type="ECO:0000256" key="4">
    <source>
        <dbReference type="ARBA" id="ARBA00022723"/>
    </source>
</evidence>
<dbReference type="EC" id="2.7.2.1" evidence="9"/>
<accession>A0A917N948</accession>
<feature type="binding site" evidence="9">
    <location>
        <begin position="203"/>
        <end position="207"/>
    </location>
    <ligand>
        <name>ATP</name>
        <dbReference type="ChEBI" id="CHEBI:30616"/>
    </ligand>
</feature>
<dbReference type="GO" id="GO:0005524">
    <property type="term" value="F:ATP binding"/>
    <property type="evidence" value="ECO:0007669"/>
    <property type="project" value="UniProtKB-KW"/>
</dbReference>
<evidence type="ECO:0000256" key="3">
    <source>
        <dbReference type="ARBA" id="ARBA00022679"/>
    </source>
</evidence>
<gene>
    <name evidence="9 11" type="primary">ackA</name>
    <name evidence="11" type="ORF">GCM10007966_03380</name>
</gene>
<evidence type="ECO:0000256" key="6">
    <source>
        <dbReference type="ARBA" id="ARBA00022777"/>
    </source>
</evidence>
<dbReference type="GO" id="GO:0000287">
    <property type="term" value="F:magnesium ion binding"/>
    <property type="evidence" value="ECO:0007669"/>
    <property type="project" value="UniProtKB-UniRule"/>
</dbReference>
<name>A0A917N948_9GAMM</name>
<dbReference type="Pfam" id="PF00871">
    <property type="entry name" value="Acetate_kinase"/>
    <property type="match status" value="1"/>
</dbReference>
<dbReference type="Proteomes" id="UP000630149">
    <property type="component" value="Unassembled WGS sequence"/>
</dbReference>
<comment type="function">
    <text evidence="9">Catalyzes the formation of acetyl phosphate from acetate and ATP. Can also catalyze the reverse reaction.</text>
</comment>
<comment type="caution">
    <text evidence="9">Lacks conserved residue(s) required for the propagation of feature annotation.</text>
</comment>
<feature type="site" description="Transition state stabilizer" evidence="9">
    <location>
        <position position="236"/>
    </location>
</feature>
<dbReference type="PRINTS" id="PR00471">
    <property type="entry name" value="ACETATEKNASE"/>
</dbReference>
<comment type="caution">
    <text evidence="11">The sequence shown here is derived from an EMBL/GenBank/DDBJ whole genome shotgun (WGS) entry which is preliminary data.</text>
</comment>
<comment type="pathway">
    <text evidence="9">Metabolic intermediate biosynthesis; acetyl-CoA biosynthesis; acetyl-CoA from acetate: step 1/2.</text>
</comment>
<evidence type="ECO:0000256" key="8">
    <source>
        <dbReference type="ARBA" id="ARBA00022842"/>
    </source>
</evidence>
<feature type="binding site" evidence="9">
    <location>
        <begin position="278"/>
        <end position="280"/>
    </location>
    <ligand>
        <name>ATP</name>
        <dbReference type="ChEBI" id="CHEBI:30616"/>
    </ligand>
</feature>
<comment type="subcellular location">
    <subcellularLocation>
        <location evidence="9">Cytoplasm</location>
    </subcellularLocation>
</comment>
<keyword evidence="2 9" id="KW-0963">Cytoplasm</keyword>
<dbReference type="PROSITE" id="PS01076">
    <property type="entry name" value="ACETATE_KINASE_2"/>
    <property type="match status" value="1"/>
</dbReference>
<feature type="active site" description="Proton donor/acceptor" evidence="9">
    <location>
        <position position="144"/>
    </location>
</feature>
<dbReference type="AlphaFoldDB" id="A0A917N948"/>
<feature type="binding site" evidence="9">
    <location>
        <position position="9"/>
    </location>
    <ligand>
        <name>Mg(2+)</name>
        <dbReference type="ChEBI" id="CHEBI:18420"/>
    </ligand>
</feature>
<evidence type="ECO:0000256" key="7">
    <source>
        <dbReference type="ARBA" id="ARBA00022840"/>
    </source>
</evidence>
<keyword evidence="8 9" id="KW-0460">Magnesium</keyword>
<comment type="cofactor">
    <cofactor evidence="9">
        <name>Mg(2+)</name>
        <dbReference type="ChEBI" id="CHEBI:18420"/>
    </cofactor>
    <cofactor evidence="9">
        <name>Mn(2+)</name>
        <dbReference type="ChEBI" id="CHEBI:29035"/>
    </cofactor>
    <text evidence="9">Mg(2+). Can also accept Mn(2+).</text>
</comment>
<dbReference type="Gene3D" id="3.30.420.40">
    <property type="match status" value="2"/>
</dbReference>
<proteinExistence type="inferred from homology"/>
<dbReference type="PIRSF" id="PIRSF000722">
    <property type="entry name" value="Acetate_prop_kin"/>
    <property type="match status" value="1"/>
</dbReference>
<sequence>MTENILTCNAGSNSLKCALYEAGKHTLAWRFEVDRIHDEATLSIKDKHGEKLKDKQSIDSGYKNALFEILTWCEEQSSFELVAAGHRIVHGGLEFKGPVEINESIMKKLKALIPLAPLHQPHNLILIDCLSEKYPNLKQVACFDTAFHRTQPWLAQQYALPRELVHRESILRYGFHGLSYEYIASILPEYIGSLENSRVIIAHLGSGASMCALKNGKSVSTTMGFTALEGLMMSTRCGQLDPGIVLYLQQEKEYALSEIDTLLYERSGLLGVSGISGDMRDLEDSDDAEANEAIELFCYMAAKELGSLIMTLGGMDAFVFTGAMGCNDVFVRRLICNYMDWFGVSIQDDANANHSIRISTPASSIPVLVLPTDEEEIIAKQTAGVL</sequence>
<evidence type="ECO:0000256" key="5">
    <source>
        <dbReference type="ARBA" id="ARBA00022741"/>
    </source>
</evidence>
<comment type="catalytic activity">
    <reaction evidence="9">
        <text>acetate + ATP = acetyl phosphate + ADP</text>
        <dbReference type="Rhea" id="RHEA:11352"/>
        <dbReference type="ChEBI" id="CHEBI:22191"/>
        <dbReference type="ChEBI" id="CHEBI:30089"/>
        <dbReference type="ChEBI" id="CHEBI:30616"/>
        <dbReference type="ChEBI" id="CHEBI:456216"/>
        <dbReference type="EC" id="2.7.2.1"/>
    </reaction>
</comment>
<dbReference type="GO" id="GO:0008776">
    <property type="term" value="F:acetate kinase activity"/>
    <property type="evidence" value="ECO:0007669"/>
    <property type="project" value="UniProtKB-UniRule"/>
</dbReference>
<dbReference type="InterPro" id="IPR004372">
    <property type="entry name" value="Ac/propionate_kinase"/>
</dbReference>
<evidence type="ECO:0000256" key="2">
    <source>
        <dbReference type="ARBA" id="ARBA00022490"/>
    </source>
</evidence>
<keyword evidence="3 9" id="KW-0808">Transferase</keyword>
<dbReference type="GO" id="GO:0006083">
    <property type="term" value="P:acetate metabolic process"/>
    <property type="evidence" value="ECO:0007669"/>
    <property type="project" value="TreeGrafter"/>
</dbReference>
<keyword evidence="12" id="KW-1185">Reference proteome</keyword>
<dbReference type="SUPFAM" id="SSF53067">
    <property type="entry name" value="Actin-like ATPase domain"/>
    <property type="match status" value="2"/>
</dbReference>
<evidence type="ECO:0000256" key="9">
    <source>
        <dbReference type="HAMAP-Rule" id="MF_00020"/>
    </source>
</evidence>
<feature type="binding site" evidence="9">
    <location>
        <position position="87"/>
    </location>
    <ligand>
        <name>substrate</name>
    </ligand>
</feature>
<keyword evidence="4 9" id="KW-0479">Metal-binding</keyword>
<reference evidence="11" key="1">
    <citation type="journal article" date="2014" name="Int. J. Syst. Evol. Microbiol.">
        <title>Complete genome sequence of Corynebacterium casei LMG S-19264T (=DSM 44701T), isolated from a smear-ripened cheese.</title>
        <authorList>
            <consortium name="US DOE Joint Genome Institute (JGI-PGF)"/>
            <person name="Walter F."/>
            <person name="Albersmeier A."/>
            <person name="Kalinowski J."/>
            <person name="Ruckert C."/>
        </authorList>
    </citation>
    <scope>NUCLEOTIDE SEQUENCE</scope>
    <source>
        <strain evidence="11">JCM 13919</strain>
    </source>
</reference>
<dbReference type="PANTHER" id="PTHR21060">
    <property type="entry name" value="ACETATE KINASE"/>
    <property type="match status" value="1"/>
</dbReference>
<dbReference type="InterPro" id="IPR023865">
    <property type="entry name" value="Aliphatic_acid_kinase_CS"/>
</dbReference>
<evidence type="ECO:0000256" key="10">
    <source>
        <dbReference type="RuleBase" id="RU003835"/>
    </source>
</evidence>
<evidence type="ECO:0000256" key="1">
    <source>
        <dbReference type="ARBA" id="ARBA00008748"/>
    </source>
</evidence>
<keyword evidence="5 9" id="KW-0547">Nucleotide-binding</keyword>
<dbReference type="HAMAP" id="MF_00020">
    <property type="entry name" value="Acetate_kinase"/>
    <property type="match status" value="1"/>
</dbReference>
<dbReference type="NCBIfam" id="TIGR00016">
    <property type="entry name" value="ackA"/>
    <property type="match status" value="1"/>
</dbReference>
<evidence type="ECO:0000313" key="12">
    <source>
        <dbReference type="Proteomes" id="UP000630149"/>
    </source>
</evidence>
<reference evidence="11" key="2">
    <citation type="submission" date="2020-09" db="EMBL/GenBank/DDBJ databases">
        <authorList>
            <person name="Sun Q."/>
            <person name="Ohkuma M."/>
        </authorList>
    </citation>
    <scope>NUCLEOTIDE SEQUENCE</scope>
    <source>
        <strain evidence="11">JCM 13919</strain>
    </source>
</reference>
<comment type="subunit">
    <text evidence="9">Homodimer.</text>
</comment>
<dbReference type="OrthoDB" id="9802453at2"/>
<dbReference type="RefSeq" id="WP_131775570.1">
    <property type="nucleotide sequence ID" value="NZ_BMOB01000001.1"/>
</dbReference>
<feature type="binding site" evidence="9">
    <location>
        <position position="16"/>
    </location>
    <ligand>
        <name>ATP</name>
        <dbReference type="ChEBI" id="CHEBI:30616"/>
    </ligand>
</feature>
<evidence type="ECO:0000313" key="11">
    <source>
        <dbReference type="EMBL" id="GGI78018.1"/>
    </source>
</evidence>
<dbReference type="GO" id="GO:0005829">
    <property type="term" value="C:cytosol"/>
    <property type="evidence" value="ECO:0007669"/>
    <property type="project" value="TreeGrafter"/>
</dbReference>
<organism evidence="11 12">
    <name type="scientific">Legionella impletisoli</name>
    <dbReference type="NCBI Taxonomy" id="343510"/>
    <lineage>
        <taxon>Bacteria</taxon>
        <taxon>Pseudomonadati</taxon>
        <taxon>Pseudomonadota</taxon>
        <taxon>Gammaproteobacteria</taxon>
        <taxon>Legionellales</taxon>
        <taxon>Legionellaceae</taxon>
        <taxon>Legionella</taxon>
    </lineage>
</organism>
<dbReference type="EMBL" id="BMOB01000001">
    <property type="protein sequence ID" value="GGI78018.1"/>
    <property type="molecule type" value="Genomic_DNA"/>
</dbReference>
<feature type="site" description="Transition state stabilizer" evidence="9">
    <location>
        <position position="176"/>
    </location>
</feature>
<dbReference type="InterPro" id="IPR043129">
    <property type="entry name" value="ATPase_NBD"/>
</dbReference>
<dbReference type="GO" id="GO:0006085">
    <property type="term" value="P:acetyl-CoA biosynthetic process"/>
    <property type="evidence" value="ECO:0007669"/>
    <property type="project" value="UniProtKB-UniRule"/>
</dbReference>
<keyword evidence="7 9" id="KW-0067">ATP-binding</keyword>
<dbReference type="InterPro" id="IPR000890">
    <property type="entry name" value="Aliphatic_acid_kin_short-chain"/>
</dbReference>